<keyword evidence="4" id="KW-1185">Reference proteome</keyword>
<organism evidence="3 4">
    <name type="scientific">Glutamicibacter mishrai</name>
    <dbReference type="NCBI Taxonomy" id="1775880"/>
    <lineage>
        <taxon>Bacteria</taxon>
        <taxon>Bacillati</taxon>
        <taxon>Actinomycetota</taxon>
        <taxon>Actinomycetes</taxon>
        <taxon>Micrococcales</taxon>
        <taxon>Micrococcaceae</taxon>
        <taxon>Glutamicibacter</taxon>
    </lineage>
</organism>
<keyword evidence="2" id="KW-0472">Membrane</keyword>
<dbReference type="Proteomes" id="UP000502331">
    <property type="component" value="Chromosome"/>
</dbReference>
<evidence type="ECO:0000256" key="2">
    <source>
        <dbReference type="SAM" id="Phobius"/>
    </source>
</evidence>
<keyword evidence="2" id="KW-0812">Transmembrane</keyword>
<keyword evidence="2" id="KW-1133">Transmembrane helix</keyword>
<dbReference type="RefSeq" id="WP_022876149.1">
    <property type="nucleotide sequence ID" value="NZ_CP032549.1"/>
</dbReference>
<feature type="compositionally biased region" description="Low complexity" evidence="1">
    <location>
        <begin position="16"/>
        <end position="49"/>
    </location>
</feature>
<feature type="region of interest" description="Disordered" evidence="1">
    <location>
        <begin position="1"/>
        <end position="49"/>
    </location>
</feature>
<dbReference type="AlphaFoldDB" id="A0A6H0SJM8"/>
<gene>
    <name evidence="3" type="ORF">D3791_05440</name>
</gene>
<feature type="transmembrane region" description="Helical" evidence="2">
    <location>
        <begin position="64"/>
        <end position="84"/>
    </location>
</feature>
<evidence type="ECO:0000313" key="4">
    <source>
        <dbReference type="Proteomes" id="UP000502331"/>
    </source>
</evidence>
<sequence length="140" mass="15348">MSTPNGEPQNPYTAGQPNQGQNQQFGQYRQYPQSQYQQSPYQQGYPGYPTQAQFEGSQLAQTSMVLGILSIFILNIILGPIAIAKANRAERVFNTAATAGKVTGWIGTIIGLFWVLGFVGTILMAILAPEMSYETYDNGF</sequence>
<dbReference type="EMBL" id="CP032549">
    <property type="protein sequence ID" value="QIV86619.1"/>
    <property type="molecule type" value="Genomic_DNA"/>
</dbReference>
<proteinExistence type="predicted"/>
<name>A0A6H0SJM8_9MICC</name>
<feature type="transmembrane region" description="Helical" evidence="2">
    <location>
        <begin position="105"/>
        <end position="128"/>
    </location>
</feature>
<reference evidence="3 4" key="1">
    <citation type="submission" date="2018-09" db="EMBL/GenBank/DDBJ databases">
        <title>Glutamicibacter mishrai S5-52T (LMG 29155T = KCTC 39846T).</title>
        <authorList>
            <person name="Das S.K."/>
        </authorList>
    </citation>
    <scope>NUCLEOTIDE SEQUENCE [LARGE SCALE GENOMIC DNA]</scope>
    <source>
        <strain evidence="3 4">S5-52</strain>
    </source>
</reference>
<evidence type="ECO:0000313" key="3">
    <source>
        <dbReference type="EMBL" id="QIV86619.1"/>
    </source>
</evidence>
<accession>A0A6H0SJM8</accession>
<feature type="compositionally biased region" description="Polar residues" evidence="1">
    <location>
        <begin position="1"/>
        <end position="15"/>
    </location>
</feature>
<protein>
    <submittedName>
        <fullName evidence="3">DUF4190 domain-containing protein</fullName>
    </submittedName>
</protein>
<evidence type="ECO:0000256" key="1">
    <source>
        <dbReference type="SAM" id="MobiDB-lite"/>
    </source>
</evidence>